<dbReference type="EMBL" id="JATAAI010000005">
    <property type="protein sequence ID" value="KAK1745962.1"/>
    <property type="molecule type" value="Genomic_DNA"/>
</dbReference>
<dbReference type="AlphaFoldDB" id="A0AAD9DG63"/>
<protein>
    <submittedName>
        <fullName evidence="1">Uncharacterized protein</fullName>
    </submittedName>
</protein>
<comment type="caution">
    <text evidence="1">The sequence shown here is derived from an EMBL/GenBank/DDBJ whole genome shotgun (WGS) entry which is preliminary data.</text>
</comment>
<evidence type="ECO:0000313" key="2">
    <source>
        <dbReference type="Proteomes" id="UP001224775"/>
    </source>
</evidence>
<dbReference type="Proteomes" id="UP001224775">
    <property type="component" value="Unassembled WGS sequence"/>
</dbReference>
<keyword evidence="2" id="KW-1185">Reference proteome</keyword>
<proteinExistence type="predicted"/>
<organism evidence="1 2">
    <name type="scientific">Skeletonema marinoi</name>
    <dbReference type="NCBI Taxonomy" id="267567"/>
    <lineage>
        <taxon>Eukaryota</taxon>
        <taxon>Sar</taxon>
        <taxon>Stramenopiles</taxon>
        <taxon>Ochrophyta</taxon>
        <taxon>Bacillariophyta</taxon>
        <taxon>Coscinodiscophyceae</taxon>
        <taxon>Thalassiosirophycidae</taxon>
        <taxon>Thalassiosirales</taxon>
        <taxon>Skeletonemataceae</taxon>
        <taxon>Skeletonema</taxon>
        <taxon>Skeletonema marinoi-dohrnii complex</taxon>
    </lineage>
</organism>
<accession>A0AAD9DG63</accession>
<evidence type="ECO:0000313" key="1">
    <source>
        <dbReference type="EMBL" id="KAK1745962.1"/>
    </source>
</evidence>
<name>A0AAD9DG63_9STRA</name>
<reference evidence="1" key="1">
    <citation type="submission" date="2023-06" db="EMBL/GenBank/DDBJ databases">
        <title>Survivors Of The Sea: Transcriptome response of Skeletonema marinoi to long-term dormancy.</title>
        <authorList>
            <person name="Pinder M.I.M."/>
            <person name="Kourtchenko O."/>
            <person name="Robertson E.K."/>
            <person name="Larsson T."/>
            <person name="Maumus F."/>
            <person name="Osuna-Cruz C.M."/>
            <person name="Vancaester E."/>
            <person name="Stenow R."/>
            <person name="Vandepoele K."/>
            <person name="Ploug H."/>
            <person name="Bruchert V."/>
            <person name="Godhe A."/>
            <person name="Topel M."/>
        </authorList>
    </citation>
    <scope>NUCLEOTIDE SEQUENCE</scope>
    <source>
        <strain evidence="1">R05AC</strain>
    </source>
</reference>
<sequence>MPRYHCHCGEQHHNNRGCGYNKDSHGCAYYGGHRGHPCPGGCQSWHDGPARPNYEPDYFSEEEPPSDNNMVNALKDLQKLVSTLSKKISVLEKKKGRNG</sequence>
<gene>
    <name evidence="1" type="ORF">QTG54_003886</name>
</gene>